<dbReference type="EnsemblMetazoa" id="XM_050660104.1">
    <property type="protein sequence ID" value="XP_050516061.1"/>
    <property type="gene ID" value="LOC126890935"/>
</dbReference>
<reference evidence="1" key="1">
    <citation type="submission" date="2025-05" db="UniProtKB">
        <authorList>
            <consortium name="EnsemblMetazoa"/>
        </authorList>
    </citation>
    <scope>IDENTIFICATION</scope>
</reference>
<evidence type="ECO:0000313" key="1">
    <source>
        <dbReference type="EnsemblMetazoa" id="XP_050516061.1"/>
    </source>
</evidence>
<protein>
    <recommendedName>
        <fullName evidence="3">GATA zinc finger domain-containing protein 14-like</fullName>
    </recommendedName>
</protein>
<dbReference type="Proteomes" id="UP001652700">
    <property type="component" value="Unplaced"/>
</dbReference>
<dbReference type="GeneID" id="126890935"/>
<evidence type="ECO:0000313" key="2">
    <source>
        <dbReference type="Proteomes" id="UP001652700"/>
    </source>
</evidence>
<organism evidence="1 2">
    <name type="scientific">Diabrotica virgifera virgifera</name>
    <name type="common">western corn rootworm</name>
    <dbReference type="NCBI Taxonomy" id="50390"/>
    <lineage>
        <taxon>Eukaryota</taxon>
        <taxon>Metazoa</taxon>
        <taxon>Ecdysozoa</taxon>
        <taxon>Arthropoda</taxon>
        <taxon>Hexapoda</taxon>
        <taxon>Insecta</taxon>
        <taxon>Pterygota</taxon>
        <taxon>Neoptera</taxon>
        <taxon>Endopterygota</taxon>
        <taxon>Coleoptera</taxon>
        <taxon>Polyphaga</taxon>
        <taxon>Cucujiformia</taxon>
        <taxon>Chrysomeloidea</taxon>
        <taxon>Chrysomelidae</taxon>
        <taxon>Galerucinae</taxon>
        <taxon>Diabroticina</taxon>
        <taxon>Diabroticites</taxon>
        <taxon>Diabrotica</taxon>
    </lineage>
</organism>
<name>A0ABM5L0U9_DIAVI</name>
<proteinExistence type="predicted"/>
<keyword evidence="2" id="KW-1185">Reference proteome</keyword>
<evidence type="ECO:0008006" key="3">
    <source>
        <dbReference type="Google" id="ProtNLM"/>
    </source>
</evidence>
<dbReference type="RefSeq" id="XP_050516061.1">
    <property type="nucleotide sequence ID" value="XM_050660104.1"/>
</dbReference>
<accession>A0ABM5L0U9</accession>
<sequence length="385" mass="44563">MPITNADISSLCATLPEFTAGQNLSTFIKSVDNLLIFLQQQNTTAPQEFIINAHILSRIKGEPRDYLNYSNKTNWTDVRPALLTKYGDRRSEEILVTQLTTTVQKASESYDDYHHRIIDNLNDLLQHISLHNTPENLNFKTPYFRKLALKTFCTGLNNPYCEHLSHFQLDSLDEALQKCIALDNHKNQVSYMNFLKSQQKTEKTKTNNSFPTAFKSNFNARAPNNFSNNQFRPYAQNISNFSNQRNQFIPQNPNFHNVRPVFNQNNSRPVFTQNNSRPAFTSNNSNNYRNNFANNRTPYRSPMLRHQQINTPTPMSGVQSINTETRPMTISTQNFNVETDYYNEPHTQHNNVDEEFTDNSVSDEPSEYVEQNFHDLALDEHPPPL</sequence>